<feature type="region of interest" description="Disordered" evidence="6">
    <location>
        <begin position="539"/>
        <end position="598"/>
    </location>
</feature>
<keyword evidence="10" id="KW-1185">Reference proteome</keyword>
<feature type="signal peptide" evidence="8">
    <location>
        <begin position="1"/>
        <end position="27"/>
    </location>
</feature>
<dbReference type="PANTHER" id="PTHR37739">
    <property type="entry name" value="KINESIN-LIKE PROTEIN KIN-12D"/>
    <property type="match status" value="1"/>
</dbReference>
<evidence type="ECO:0000256" key="2">
    <source>
        <dbReference type="ARBA" id="ARBA00022741"/>
    </source>
</evidence>
<name>A0A2P5I887_DIAHE</name>
<keyword evidence="1" id="KW-0493">Microtubule</keyword>
<dbReference type="PANTHER" id="PTHR37739:SF16">
    <property type="entry name" value="KINESIN-LIKE PROTEIN"/>
    <property type="match status" value="1"/>
</dbReference>
<evidence type="ECO:0000256" key="7">
    <source>
        <dbReference type="SAM" id="Phobius"/>
    </source>
</evidence>
<reference evidence="9" key="1">
    <citation type="submission" date="2017-09" db="EMBL/GenBank/DDBJ databases">
        <title>Polyketide synthases of a Diaporthe helianthi virulent isolate.</title>
        <authorList>
            <person name="Baroncelli R."/>
        </authorList>
    </citation>
    <scope>NUCLEOTIDE SEQUENCE [LARGE SCALE GENOMIC DNA]</scope>
    <source>
        <strain evidence="9">7/96</strain>
    </source>
</reference>
<dbReference type="Proteomes" id="UP000094444">
    <property type="component" value="Unassembled WGS sequence"/>
</dbReference>
<feature type="chain" id="PRO_5015146288" evidence="8">
    <location>
        <begin position="28"/>
        <end position="685"/>
    </location>
</feature>
<sequence length="685" mass="76807">MYRAVWLTLAAMAIFAIAAAMAPPVNTTQILSALGSAITSAADRSHTIYRRTLTSIPFDDSFIDQAQVLVIEHLHTVQHSAKEVLIPYIDAGRHFVTQAMKQHHHFFCSVGEPHPPRPSIESITYRPQPGPYPQYGSHPQYDLYAWDIPHSSCGPRQDPFENPSTQLIVLATSVITAMILITISSVISISSAILATMRFPWRCAKALVARLSSKPKKKAPRRHPVDAETRSTHWKIWEIICEKLGHSLLNLVESLFALVAIFSTGLLFCIGSFVVFAHNVNIRLKFRVPPPAPPPPPQVDIRYIADAEVPKLKRDIWRLNQEATDNNEEKAEHLTIIHNLKYQVKEEKKRSSGLKKERDGIIKEKKASDARSARQLEDEKTASRKLKSSLWAEQVKHAALQKSHASCQDKLNEAKMVHEHCIDQKVALEKDLKAVRAQRDELLTSQKEDKEALNKEALDKEALKKELQQRDEHLASQEKDKEALKKGLQERDETIKANEKTIQDLQAQLKNKEERHASQRKSESTHIKRAFEREMNKMKKAFQQKSADHKTAEAKLKAMTEAHEAAEKKLEAENATRKQAEAALEAESKDRKAADSHVSKLKTEVALLKLKLSNGRPVYVDQGTETSVPSNVPPPHLREKLPAKAPRPSGAKNEGPVPPPMFKMPSTFNFGASTAAGIFGADPSH</sequence>
<evidence type="ECO:0000256" key="6">
    <source>
        <dbReference type="SAM" id="MobiDB-lite"/>
    </source>
</evidence>
<keyword evidence="3" id="KW-0067">ATP-binding</keyword>
<keyword evidence="7" id="KW-0812">Transmembrane</keyword>
<evidence type="ECO:0000313" key="10">
    <source>
        <dbReference type="Proteomes" id="UP000094444"/>
    </source>
</evidence>
<feature type="region of interest" description="Disordered" evidence="6">
    <location>
        <begin position="348"/>
        <end position="386"/>
    </location>
</feature>
<evidence type="ECO:0000256" key="4">
    <source>
        <dbReference type="ARBA" id="ARBA00023054"/>
    </source>
</evidence>
<feature type="transmembrane region" description="Helical" evidence="7">
    <location>
        <begin position="167"/>
        <end position="195"/>
    </location>
</feature>
<dbReference type="AlphaFoldDB" id="A0A2P5I887"/>
<keyword evidence="2" id="KW-0547">Nucleotide-binding</keyword>
<keyword evidence="4" id="KW-0175">Coiled coil</keyword>
<dbReference type="GO" id="GO:0005874">
    <property type="term" value="C:microtubule"/>
    <property type="evidence" value="ECO:0007669"/>
    <property type="project" value="UniProtKB-KW"/>
</dbReference>
<feature type="transmembrane region" description="Helical" evidence="7">
    <location>
        <begin position="255"/>
        <end position="277"/>
    </location>
</feature>
<feature type="region of interest" description="Disordered" evidence="6">
    <location>
        <begin position="619"/>
        <end position="665"/>
    </location>
</feature>
<dbReference type="GO" id="GO:0005524">
    <property type="term" value="F:ATP binding"/>
    <property type="evidence" value="ECO:0007669"/>
    <property type="project" value="UniProtKB-KW"/>
</dbReference>
<evidence type="ECO:0000256" key="5">
    <source>
        <dbReference type="ARBA" id="ARBA00023175"/>
    </source>
</evidence>
<feature type="region of interest" description="Disordered" evidence="6">
    <location>
        <begin position="508"/>
        <end position="527"/>
    </location>
</feature>
<feature type="compositionally biased region" description="Basic and acidic residues" evidence="6">
    <location>
        <begin position="510"/>
        <end position="527"/>
    </location>
</feature>
<evidence type="ECO:0000256" key="1">
    <source>
        <dbReference type="ARBA" id="ARBA00022701"/>
    </source>
</evidence>
<keyword evidence="7" id="KW-0472">Membrane</keyword>
<organism evidence="9 10">
    <name type="scientific">Diaporthe helianthi</name>
    <dbReference type="NCBI Taxonomy" id="158607"/>
    <lineage>
        <taxon>Eukaryota</taxon>
        <taxon>Fungi</taxon>
        <taxon>Dikarya</taxon>
        <taxon>Ascomycota</taxon>
        <taxon>Pezizomycotina</taxon>
        <taxon>Sordariomycetes</taxon>
        <taxon>Sordariomycetidae</taxon>
        <taxon>Diaporthales</taxon>
        <taxon>Diaporthaceae</taxon>
        <taxon>Diaporthe</taxon>
    </lineage>
</organism>
<comment type="caution">
    <text evidence="9">The sequence shown here is derived from an EMBL/GenBank/DDBJ whole genome shotgun (WGS) entry which is preliminary data.</text>
</comment>
<evidence type="ECO:0000256" key="3">
    <source>
        <dbReference type="ARBA" id="ARBA00022840"/>
    </source>
</evidence>
<accession>A0A2P5I887</accession>
<protein>
    <submittedName>
        <fullName evidence="9">Uncharacterized protein</fullName>
    </submittedName>
</protein>
<feature type="compositionally biased region" description="Basic and acidic residues" evidence="6">
    <location>
        <begin position="348"/>
        <end position="382"/>
    </location>
</feature>
<gene>
    <name evidence="9" type="ORF">DHEL01_v202883</name>
</gene>
<keyword evidence="7" id="KW-1133">Transmembrane helix</keyword>
<dbReference type="InParanoid" id="A0A2P5I887"/>
<dbReference type="EMBL" id="MAVT02000165">
    <property type="protein sequence ID" value="POS78721.1"/>
    <property type="molecule type" value="Genomic_DNA"/>
</dbReference>
<evidence type="ECO:0000256" key="8">
    <source>
        <dbReference type="SAM" id="SignalP"/>
    </source>
</evidence>
<feature type="compositionally biased region" description="Basic and acidic residues" evidence="6">
    <location>
        <begin position="546"/>
        <end position="598"/>
    </location>
</feature>
<keyword evidence="5" id="KW-0505">Motor protein</keyword>
<keyword evidence="8" id="KW-0732">Signal</keyword>
<proteinExistence type="predicted"/>
<dbReference type="InterPro" id="IPR044986">
    <property type="entry name" value="KIF15/KIN-12"/>
</dbReference>
<feature type="region of interest" description="Disordered" evidence="6">
    <location>
        <begin position="470"/>
        <end position="498"/>
    </location>
</feature>
<evidence type="ECO:0000313" key="9">
    <source>
        <dbReference type="EMBL" id="POS78721.1"/>
    </source>
</evidence>